<feature type="domain" description="CRISPR-associated protein CXXC-CXXC" evidence="1">
    <location>
        <begin position="232"/>
        <end position="293"/>
    </location>
</feature>
<dbReference type="RefSeq" id="WP_280999696.1">
    <property type="nucleotide sequence ID" value="NZ_CP069362.1"/>
</dbReference>
<sequence length="569" mass="67884">MDKLKENYITLRLSDWLYNAGIVGLINILGEDNVRYRTYEENLDMEYDEIEIKIEAFENFEEKYFDYFINTYKNLNWHQLISYKEIIEQKIEQNQFSKEDIEIINKIIKSFKDNLKKASFKSAYNLIYKEINNFNFLEEIKKIKRMSKLSTPDEIRDNLLILKNILDFLEKPVSKKYIAAKNAMYSVIRNAWDGVSFLNPQTKEKDMYVDYKKYFLEPFLEYLKLENDEIKKYKYTCFSCNRPMKKLETNMSFLKNIGFDDARKPSNVWNFINDTYICPICKLVYSCIPAGFTYVYDKGLFVNLNHSVEDIYNINKRVMMETYNDSIKEYDKYMFSYKTLLSSIYENLNKTTKYEYSDIQIVKLENEKYYFNILSKKILLVLKESSKLLNELINNYYYPTKKGDYKDKVMLYEEAIFRITNNIELYDLINDLLRIKLSDKTNGYYSIRTINNLIKINLNYLSEVKDMKDFNESEVKQANYYGYLMRQYYLSKGSEHKLSGISYKLLNALKVNNKDSFMDTLLNCYLYVDKPVPKIIIEALDNNDIFKSVGYAYIAGLFGEYKKGDENNG</sequence>
<dbReference type="InterPro" id="IPR019121">
    <property type="entry name" value="CRISPR-assoc_CXXC-CXXC_dom"/>
</dbReference>
<reference evidence="2 3" key="1">
    <citation type="submission" date="2021-02" db="EMBL/GenBank/DDBJ databases">
        <title>Characterization of Marinitoga sp. nov. str. BP5-C20A.</title>
        <authorList>
            <person name="Erauso G."/>
            <person name="Postec A."/>
        </authorList>
    </citation>
    <scope>NUCLEOTIDE SEQUENCE [LARGE SCALE GENOMIC DNA]</scope>
    <source>
        <strain evidence="2 3">BP5-C20A</strain>
    </source>
</reference>
<accession>A0ABY8PRR2</accession>
<keyword evidence="3" id="KW-1185">Reference proteome</keyword>
<dbReference type="CDD" id="cd09754">
    <property type="entry name" value="Cas8a1_I-A"/>
    <property type="match status" value="1"/>
</dbReference>
<evidence type="ECO:0000259" key="1">
    <source>
        <dbReference type="Pfam" id="PF09706"/>
    </source>
</evidence>
<dbReference type="NCBIfam" id="TIGR01908">
    <property type="entry name" value="cas_CXXC_CXXC"/>
    <property type="match status" value="1"/>
</dbReference>
<evidence type="ECO:0000313" key="2">
    <source>
        <dbReference type="EMBL" id="WGS65320.1"/>
    </source>
</evidence>
<protein>
    <submittedName>
        <fullName evidence="2">Type I-B CRISPR-associated protein Cas8b1/Cst1</fullName>
    </submittedName>
</protein>
<gene>
    <name evidence="2" type="primary">cas8a1</name>
    <name evidence="2" type="ORF">JRV97_01830</name>
</gene>
<proteinExistence type="predicted"/>
<organism evidence="2 3">
    <name type="scientific">Marinitoga aeolica</name>
    <dbReference type="NCBI Taxonomy" id="2809031"/>
    <lineage>
        <taxon>Bacteria</taxon>
        <taxon>Thermotogati</taxon>
        <taxon>Thermotogota</taxon>
        <taxon>Thermotogae</taxon>
        <taxon>Petrotogales</taxon>
        <taxon>Petrotogaceae</taxon>
        <taxon>Marinitoga</taxon>
    </lineage>
</organism>
<dbReference type="InterPro" id="IPR010180">
    <property type="entry name" value="CRISPR-assoc_prot_CXXC-CXXC"/>
</dbReference>
<dbReference type="Pfam" id="PF09706">
    <property type="entry name" value="Cas_CXXC_CXXC"/>
    <property type="match status" value="1"/>
</dbReference>
<dbReference type="EMBL" id="CP069362">
    <property type="protein sequence ID" value="WGS65320.1"/>
    <property type="molecule type" value="Genomic_DNA"/>
</dbReference>
<evidence type="ECO:0000313" key="3">
    <source>
        <dbReference type="Proteomes" id="UP001232493"/>
    </source>
</evidence>
<dbReference type="Proteomes" id="UP001232493">
    <property type="component" value="Chromosome"/>
</dbReference>
<name>A0ABY8PRR2_9BACT</name>